<accession>A0A3Q3KAY3</accession>
<evidence type="ECO:0000256" key="2">
    <source>
        <dbReference type="ARBA" id="ARBA00009403"/>
    </source>
</evidence>
<sequence>MLHMCGGLSPADKKIQEICDSVKHQAEKKSGKNYAHFKADSYATQTVAGTNYIIKVQVNGNEYVHLHVFEGLQCNGGHLELKSMQGSKTKQDPIVLF</sequence>
<reference evidence="10" key="1">
    <citation type="submission" date="2025-08" db="UniProtKB">
        <authorList>
            <consortium name="Ensembl"/>
        </authorList>
    </citation>
    <scope>IDENTIFICATION</scope>
</reference>
<evidence type="ECO:0000256" key="7">
    <source>
        <dbReference type="ARBA" id="ARBA00040677"/>
    </source>
</evidence>
<dbReference type="InterPro" id="IPR000010">
    <property type="entry name" value="Cystatin_dom"/>
</dbReference>
<dbReference type="PANTHER" id="PTHR11414:SF21">
    <property type="entry name" value="CYSTATIN 14A, TANDEM DUPLICATE 1-RELATED"/>
    <property type="match status" value="1"/>
</dbReference>
<evidence type="ECO:0000256" key="1">
    <source>
        <dbReference type="ARBA" id="ARBA00004496"/>
    </source>
</evidence>
<dbReference type="InterPro" id="IPR018073">
    <property type="entry name" value="Prot_inh_cystat_CS"/>
</dbReference>
<dbReference type="AlphaFoldDB" id="A0A3Q3KAY3"/>
<dbReference type="PROSITE" id="PS00287">
    <property type="entry name" value="CYSTATIN"/>
    <property type="match status" value="1"/>
</dbReference>
<dbReference type="Proteomes" id="UP000261600">
    <property type="component" value="Unplaced"/>
</dbReference>
<dbReference type="GO" id="GO:0005829">
    <property type="term" value="C:cytosol"/>
    <property type="evidence" value="ECO:0007669"/>
    <property type="project" value="TreeGrafter"/>
</dbReference>
<keyword evidence="11" id="KW-1185">Reference proteome</keyword>
<dbReference type="PRINTS" id="PR00295">
    <property type="entry name" value="STEFINA"/>
</dbReference>
<evidence type="ECO:0000256" key="4">
    <source>
        <dbReference type="ARBA" id="ARBA00022690"/>
    </source>
</evidence>
<evidence type="ECO:0000256" key="5">
    <source>
        <dbReference type="ARBA" id="ARBA00022704"/>
    </source>
</evidence>
<evidence type="ECO:0000259" key="9">
    <source>
        <dbReference type="SMART" id="SM00043"/>
    </source>
</evidence>
<comment type="subcellular location">
    <subcellularLocation>
        <location evidence="1">Cytoplasm</location>
    </subcellularLocation>
</comment>
<proteinExistence type="inferred from homology"/>
<dbReference type="SUPFAM" id="SSF54403">
    <property type="entry name" value="Cystatin/monellin"/>
    <property type="match status" value="1"/>
</dbReference>
<evidence type="ECO:0000256" key="6">
    <source>
        <dbReference type="ARBA" id="ARBA00022859"/>
    </source>
</evidence>
<dbReference type="GO" id="GO:0004869">
    <property type="term" value="F:cysteine-type endopeptidase inhibitor activity"/>
    <property type="evidence" value="ECO:0007669"/>
    <property type="project" value="UniProtKB-KW"/>
</dbReference>
<evidence type="ECO:0000256" key="8">
    <source>
        <dbReference type="ARBA" id="ARBA00041437"/>
    </source>
</evidence>
<keyword evidence="5" id="KW-0789">Thiol protease inhibitor</keyword>
<dbReference type="Ensembl" id="ENSMALT00000031770.1">
    <property type="protein sequence ID" value="ENSMALP00000031224.1"/>
    <property type="gene ID" value="ENSMALG00000021557.1"/>
</dbReference>
<keyword evidence="4" id="KW-0646">Protease inhibitor</keyword>
<organism evidence="10 11">
    <name type="scientific">Monopterus albus</name>
    <name type="common">Swamp eel</name>
    <dbReference type="NCBI Taxonomy" id="43700"/>
    <lineage>
        <taxon>Eukaryota</taxon>
        <taxon>Metazoa</taxon>
        <taxon>Chordata</taxon>
        <taxon>Craniata</taxon>
        <taxon>Vertebrata</taxon>
        <taxon>Euteleostomi</taxon>
        <taxon>Actinopterygii</taxon>
        <taxon>Neopterygii</taxon>
        <taxon>Teleostei</taxon>
        <taxon>Neoteleostei</taxon>
        <taxon>Acanthomorphata</taxon>
        <taxon>Anabantaria</taxon>
        <taxon>Synbranchiformes</taxon>
        <taxon>Synbranchidae</taxon>
        <taxon>Monopterus</taxon>
    </lineage>
</organism>
<feature type="domain" description="Cystatin" evidence="9">
    <location>
        <begin position="3"/>
        <end position="84"/>
    </location>
</feature>
<evidence type="ECO:0000313" key="10">
    <source>
        <dbReference type="Ensembl" id="ENSMALP00000031224.1"/>
    </source>
</evidence>
<dbReference type="STRING" id="43700.ENSMALP00000031224"/>
<protein>
    <recommendedName>
        <fullName evidence="7">Cystatin-B</fullName>
    </recommendedName>
    <alternativeName>
        <fullName evidence="8">Stefin-B</fullName>
    </alternativeName>
</protein>
<comment type="similarity">
    <text evidence="2">Belongs to the cystatin family.</text>
</comment>
<dbReference type="GO" id="GO:0071220">
    <property type="term" value="P:cellular response to bacterial lipoprotein"/>
    <property type="evidence" value="ECO:0007669"/>
    <property type="project" value="UniProtKB-ARBA"/>
</dbReference>
<evidence type="ECO:0000256" key="3">
    <source>
        <dbReference type="ARBA" id="ARBA00022490"/>
    </source>
</evidence>
<dbReference type="Pfam" id="PF00031">
    <property type="entry name" value="Cystatin"/>
    <property type="match status" value="1"/>
</dbReference>
<dbReference type="SMART" id="SM00043">
    <property type="entry name" value="CY"/>
    <property type="match status" value="1"/>
</dbReference>
<dbReference type="PANTHER" id="PTHR11414">
    <property type="entry name" value="CYSTATIN FAMILY MEMBER"/>
    <property type="match status" value="1"/>
</dbReference>
<dbReference type="InterPro" id="IPR001713">
    <property type="entry name" value="Prot_inh_stefin"/>
</dbReference>
<evidence type="ECO:0000313" key="11">
    <source>
        <dbReference type="Proteomes" id="UP000261600"/>
    </source>
</evidence>
<reference evidence="10" key="2">
    <citation type="submission" date="2025-09" db="UniProtKB">
        <authorList>
            <consortium name="Ensembl"/>
        </authorList>
    </citation>
    <scope>IDENTIFICATION</scope>
</reference>
<dbReference type="Gene3D" id="3.10.450.10">
    <property type="match status" value="1"/>
</dbReference>
<dbReference type="FunFam" id="3.10.450.10:FF:000001">
    <property type="entry name" value="Cystatin-A"/>
    <property type="match status" value="1"/>
</dbReference>
<name>A0A3Q3KAY3_MONAL</name>
<dbReference type="CDD" id="cd00042">
    <property type="entry name" value="CY"/>
    <property type="match status" value="1"/>
</dbReference>
<keyword evidence="3" id="KW-0963">Cytoplasm</keyword>
<keyword evidence="6" id="KW-0391">Immunity</keyword>
<dbReference type="InterPro" id="IPR046350">
    <property type="entry name" value="Cystatin_sf"/>
</dbReference>
<dbReference type="GO" id="GO:0002376">
    <property type="term" value="P:immune system process"/>
    <property type="evidence" value="ECO:0007669"/>
    <property type="project" value="UniProtKB-KW"/>
</dbReference>